<dbReference type="PROSITE" id="PS50878">
    <property type="entry name" value="RT_POL"/>
    <property type="match status" value="1"/>
</dbReference>
<name>E4WVP2_OIKDI</name>
<accession>E4WVP2</accession>
<sequence>MKRQKTRRGKRPRNKKHNLERLLKKDRWQHLMFKSKPKLKKKIAKLANSSLSGSTSSLSLSIDSHAFSRGTEDSLTLETLQEEDPNNIILTPTPSHVLSMTPLELGQLSPEQSLKGVFNIRGPNFNLKLQESLDNDNEAEWRAAYGPNYDKILDILNEHAAPPANFARNITQTSLCGSLSIPRDKAEKIFKLMPEPITSEDFVRKGGNSVLPPTVAAFRTKCHEAAQHRDNMARFFRVKGRHAAEIKESWFTLILHHTELIYDYIVKLEQTNPTQNDLIALGLWEPNDFKHLQHIRNSLFQLIQVKRNAQAVMEIYAGAQILMYAFIPAPRSYGVLNFVRNKICGNTDYISDQHRTKNANQFLRYLMDLHNIVILPFKKFNTVVGQFSVDDNGKPKFWISKKCHVLVSSEMCDQKIITNNKFPDTLYAETIKCILIRDYKIHPNDINFMNIDNVEKKSEKAWEWLIEFQKNCNLNNRYFDDFIINNDPNNPNPSIIRSSKAEIIAAKPTMNEKRLRDLLMKGKIFQDALPSSIPSPLCHAKPLISSELFSLLDNRWKTRKKDLPIVPPSSANPKTNDGSLKIRDITVKTNDFPTVKNPTASEIKEMRELCKALNNHNKKKLSRIKCINFNPGIISRKGEILRDLAYGQPNTDLFFLNELRCKNELLNDSSCWPQGFSIHSHASLPHNDLQYSAIMTRDSTITDLIKEKFSVGPLTGILLENDKGEKLLTFSIYRPIPKEGKPNCFYAKYPRSDPKIFLSWIKEILLLAKSRNAPIILAGDFNIDFDRFTGDLELLLELKKLIKHLTDLCIKPTFYKKNCKNSIIDHVMVTNPRKTNCKNLRLHATLGTDGHCGQAFEYCFGVQPVSYKLTLRRILDPQSSIKSTALKEFTTIKHSIDSAKDPRSAIRGSFNSAKKLLMKCSHSLLEIKVDKNEFALTKGKDTIHYEEFKKVLSRMKAETKPPPGHEIHHLIKRIGTILAKLRARDKRISREKLSGRAESDRNVIWDIYREECSPNQLWNVDREFSAEELADKVVTLQEKTTADNVLTKPLVSDCKEHKLERFKYSINGETKHPSILGKYLKLKNHTRGWSGINKFFLDCLPVSLLNLLVISPIMNCLDHGEYPEELRNSRITILPKKMMGIRPIAIGECLTSVLEKVIISSVTKFLEGISAFPDSQAGFRSNMSCGSALFSIFKAYFEMISDKLCLSIVFVDCANAFGSISHDSLKIILSFYFSGRALKILTSSLHRNFVVNSNGFYSKLKRGTPHGVPQGGTLSPSLFCLYISQLANLPFLDTTKRLLLFADDTCLVIGAANYSELVKKTDEAVELLEETVADLGLKLVASKTNIMVFGKDSKANFGQNLEFTVSGEKLKPVQNAKYLGSTLKSEKGRMSMKRNTDLLTNKLKGINAKAGCIQTSLSISSNASLLRACSIGAYQHNLQITPPLSRDQAATIQSIYANGLNLASGRRIGNRFRQSIPTKKYRANIPLHRYQRITKKLEIVKQPAIWNVKIRSVLCHINGVISSGQSHQQCSFLLTTLKPKRWSKSIPLPRIPHWYRSRLSLERIDDLRSINIWVDPITIQRELVDVLAAEMLLSLLIESQTIDLEISIPSKLNWAECRNSLWPLFAKNWIDEVPKEVRLAMFTRHKKNDIKTFFKNLHVHVEDSVFCHQCRPVLIPPKFNEIQNNLQRICQKAVESLHELLNEHNIQFTKDHLFQSFPDPTKNAHDPLTLFLNCCNFINENSELYDQLQIKHKPCISGIILIDQLISVSEKGISLNHIDYYIAINLNTKLVKLVSTDNCSLLNEWNKGRNIVFIPSGVIKYGSGKGLSWAEQLEDELEELRINLAVLTKTQLMINHDNWKASNGKTHLPLESLLHGPSKTMQTGAHAPIKILSLISNSLLCKSGPASRETSTSNQWAASLQEIFGPIKPDAKTDSTFTVEMRWNSEVCSNVKKITPLEALLINLESLPPLTLGTIGALQPRRKATICGSDRWISVSRKIRSNKTVANSESKECNLILNALWQEKMNLTVKSRPLVAAIMTEKCWDNDVSLQMETLGVTSLI</sequence>
<evidence type="ECO:0000259" key="2">
    <source>
        <dbReference type="PROSITE" id="PS50878"/>
    </source>
</evidence>
<dbReference type="Gene3D" id="3.60.10.10">
    <property type="entry name" value="Endonuclease/exonuclease/phosphatase"/>
    <property type="match status" value="1"/>
</dbReference>
<dbReference type="InterPro" id="IPR043502">
    <property type="entry name" value="DNA/RNA_pol_sf"/>
</dbReference>
<dbReference type="OrthoDB" id="416454at2759"/>
<dbReference type="InterPro" id="IPR036691">
    <property type="entry name" value="Endo/exonu/phosph_ase_sf"/>
</dbReference>
<dbReference type="InterPro" id="IPR000477">
    <property type="entry name" value="RT_dom"/>
</dbReference>
<feature type="compositionally biased region" description="Basic residues" evidence="1">
    <location>
        <begin position="1"/>
        <end position="16"/>
    </location>
</feature>
<feature type="domain" description="Reverse transcriptase" evidence="2">
    <location>
        <begin position="1115"/>
        <end position="1383"/>
    </location>
</feature>
<dbReference type="InParanoid" id="E4WVP2"/>
<gene>
    <name evidence="3" type="ORF">GSOID_T00008950001</name>
</gene>
<dbReference type="EMBL" id="FN653017">
    <property type="protein sequence ID" value="CBY21195.1"/>
    <property type="molecule type" value="Genomic_DNA"/>
</dbReference>
<dbReference type="CDD" id="cd01650">
    <property type="entry name" value="RT_nLTR_like"/>
    <property type="match status" value="1"/>
</dbReference>
<protein>
    <recommendedName>
        <fullName evidence="2">Reverse transcriptase domain-containing protein</fullName>
    </recommendedName>
</protein>
<feature type="region of interest" description="Disordered" evidence="1">
    <location>
        <begin position="1"/>
        <end position="20"/>
    </location>
</feature>
<dbReference type="Pfam" id="PF00078">
    <property type="entry name" value="RVT_1"/>
    <property type="match status" value="1"/>
</dbReference>
<organism evidence="3">
    <name type="scientific">Oikopleura dioica</name>
    <name type="common">Tunicate</name>
    <dbReference type="NCBI Taxonomy" id="34765"/>
    <lineage>
        <taxon>Eukaryota</taxon>
        <taxon>Metazoa</taxon>
        <taxon>Chordata</taxon>
        <taxon>Tunicata</taxon>
        <taxon>Appendicularia</taxon>
        <taxon>Copelata</taxon>
        <taxon>Oikopleuridae</taxon>
        <taxon>Oikopleura</taxon>
    </lineage>
</organism>
<proteinExistence type="predicted"/>
<evidence type="ECO:0000313" key="3">
    <source>
        <dbReference type="EMBL" id="CBY21195.1"/>
    </source>
</evidence>
<dbReference type="Proteomes" id="UP000001307">
    <property type="component" value="Unassembled WGS sequence"/>
</dbReference>
<evidence type="ECO:0000256" key="1">
    <source>
        <dbReference type="SAM" id="MobiDB-lite"/>
    </source>
</evidence>
<keyword evidence="4" id="KW-1185">Reference proteome</keyword>
<dbReference type="SUPFAM" id="SSF56672">
    <property type="entry name" value="DNA/RNA polymerases"/>
    <property type="match status" value="1"/>
</dbReference>
<dbReference type="SUPFAM" id="SSF56219">
    <property type="entry name" value="DNase I-like"/>
    <property type="match status" value="1"/>
</dbReference>
<evidence type="ECO:0000313" key="4">
    <source>
        <dbReference type="Proteomes" id="UP000001307"/>
    </source>
</evidence>
<reference evidence="3" key="1">
    <citation type="journal article" date="2010" name="Science">
        <title>Plasticity of animal genome architecture unmasked by rapid evolution of a pelagic tunicate.</title>
        <authorList>
            <person name="Denoeud F."/>
            <person name="Henriet S."/>
            <person name="Mungpakdee S."/>
            <person name="Aury J.M."/>
            <person name="Da Silva C."/>
            <person name="Brinkmann H."/>
            <person name="Mikhaleva J."/>
            <person name="Olsen L.C."/>
            <person name="Jubin C."/>
            <person name="Canestro C."/>
            <person name="Bouquet J.M."/>
            <person name="Danks G."/>
            <person name="Poulain J."/>
            <person name="Campsteijn C."/>
            <person name="Adamski M."/>
            <person name="Cross I."/>
            <person name="Yadetie F."/>
            <person name="Muffato M."/>
            <person name="Louis A."/>
            <person name="Butcher S."/>
            <person name="Tsagkogeorga G."/>
            <person name="Konrad A."/>
            <person name="Singh S."/>
            <person name="Jensen M.F."/>
            <person name="Cong E.H."/>
            <person name="Eikeseth-Otteraa H."/>
            <person name="Noel B."/>
            <person name="Anthouard V."/>
            <person name="Porcel B.M."/>
            <person name="Kachouri-Lafond R."/>
            <person name="Nishino A."/>
            <person name="Ugolini M."/>
            <person name="Chourrout P."/>
            <person name="Nishida H."/>
            <person name="Aasland R."/>
            <person name="Huzurbazar S."/>
            <person name="Westhof E."/>
            <person name="Delsuc F."/>
            <person name="Lehrach H."/>
            <person name="Reinhardt R."/>
            <person name="Weissenbach J."/>
            <person name="Roy S.W."/>
            <person name="Artiguenave F."/>
            <person name="Postlethwait J.H."/>
            <person name="Manak J.R."/>
            <person name="Thompson E.M."/>
            <person name="Jaillon O."/>
            <person name="Du Pasquier L."/>
            <person name="Boudinot P."/>
            <person name="Liberles D.A."/>
            <person name="Volff J.N."/>
            <person name="Philippe H."/>
            <person name="Lenhard B."/>
            <person name="Roest Crollius H."/>
            <person name="Wincker P."/>
            <person name="Chourrout D."/>
        </authorList>
    </citation>
    <scope>NUCLEOTIDE SEQUENCE [LARGE SCALE GENOMIC DNA]</scope>
</reference>
<dbReference type="PANTHER" id="PTHR19446">
    <property type="entry name" value="REVERSE TRANSCRIPTASES"/>
    <property type="match status" value="1"/>
</dbReference>